<dbReference type="InterPro" id="IPR013094">
    <property type="entry name" value="AB_hydrolase_3"/>
</dbReference>
<dbReference type="PANTHER" id="PTHR48081:SF8">
    <property type="entry name" value="ALPHA_BETA HYDROLASE FOLD-3 DOMAIN-CONTAINING PROTEIN-RELATED"/>
    <property type="match status" value="1"/>
</dbReference>
<proteinExistence type="predicted"/>
<dbReference type="Pfam" id="PF07859">
    <property type="entry name" value="Abhydrolase_3"/>
    <property type="match status" value="1"/>
</dbReference>
<comment type="caution">
    <text evidence="3">The sequence shown here is derived from an EMBL/GenBank/DDBJ whole genome shotgun (WGS) entry which is preliminary data.</text>
</comment>
<evidence type="ECO:0000256" key="1">
    <source>
        <dbReference type="ARBA" id="ARBA00022801"/>
    </source>
</evidence>
<keyword evidence="1" id="KW-0378">Hydrolase</keyword>
<gene>
    <name evidence="3" type="ORF">KHLLAP_LOCUS2373</name>
</gene>
<evidence type="ECO:0000259" key="2">
    <source>
        <dbReference type="Pfam" id="PF07859"/>
    </source>
</evidence>
<protein>
    <submittedName>
        <fullName evidence="3">Uu.00g047580.m01.CDS01</fullName>
    </submittedName>
</protein>
<dbReference type="SUPFAM" id="SSF53474">
    <property type="entry name" value="alpha/beta-Hydrolases"/>
    <property type="match status" value="1"/>
</dbReference>
<keyword evidence="4" id="KW-1185">Reference proteome</keyword>
<dbReference type="InterPro" id="IPR050300">
    <property type="entry name" value="GDXG_lipolytic_enzyme"/>
</dbReference>
<dbReference type="Proteomes" id="UP001295740">
    <property type="component" value="Unassembled WGS sequence"/>
</dbReference>
<accession>A0AAI8VBJ7</accession>
<dbReference type="EMBL" id="CAUWAG010000003">
    <property type="protein sequence ID" value="CAJ2501905.1"/>
    <property type="molecule type" value="Genomic_DNA"/>
</dbReference>
<evidence type="ECO:0000313" key="3">
    <source>
        <dbReference type="EMBL" id="CAJ2501905.1"/>
    </source>
</evidence>
<dbReference type="GO" id="GO:0016787">
    <property type="term" value="F:hydrolase activity"/>
    <property type="evidence" value="ECO:0007669"/>
    <property type="project" value="UniProtKB-KW"/>
</dbReference>
<dbReference type="InterPro" id="IPR029058">
    <property type="entry name" value="AB_hydrolase_fold"/>
</dbReference>
<name>A0AAI8VBJ7_9PEZI</name>
<evidence type="ECO:0000313" key="4">
    <source>
        <dbReference type="Proteomes" id="UP001295740"/>
    </source>
</evidence>
<dbReference type="Gene3D" id="3.40.50.1820">
    <property type="entry name" value="alpha/beta hydrolase"/>
    <property type="match status" value="1"/>
</dbReference>
<dbReference type="PANTHER" id="PTHR48081">
    <property type="entry name" value="AB HYDROLASE SUPERFAMILY PROTEIN C4A8.06C"/>
    <property type="match status" value="1"/>
</dbReference>
<organism evidence="3 4">
    <name type="scientific">Anthostomella pinea</name>
    <dbReference type="NCBI Taxonomy" id="933095"/>
    <lineage>
        <taxon>Eukaryota</taxon>
        <taxon>Fungi</taxon>
        <taxon>Dikarya</taxon>
        <taxon>Ascomycota</taxon>
        <taxon>Pezizomycotina</taxon>
        <taxon>Sordariomycetes</taxon>
        <taxon>Xylariomycetidae</taxon>
        <taxon>Xylariales</taxon>
        <taxon>Xylariaceae</taxon>
        <taxon>Anthostomella</taxon>
    </lineage>
</organism>
<sequence>MPLTSDLTLDASKFDPKAIAKETTELNDKLMKKMEGQPRWWEVGAEKYRQMRWNGETPLPKPVVLDSGKNIELSSRDQGRKIPCRVFHPENGKPKGNTNLANDCQLVVISVGYRLAPENPYPAPNKDCYDVGEYLVDNAEKDYGAPLLFMTGGSAGAHLSVVTCYHLLKARPDFAFKGLILNFGAYDLSGFLPQAHHFDLPLVFDVDSMHHFIEAHLSNTTPEQRRDPMMSPFFADLTEMKLPSALFTVGTLDCLMDDSVFMSAKWSMAGAESILKVYPGAPYGFVFFPPKDSSPEIQESLDDIHTYIKERM</sequence>
<dbReference type="AlphaFoldDB" id="A0AAI8VBJ7"/>
<feature type="domain" description="Alpha/beta hydrolase fold-3" evidence="2">
    <location>
        <begin position="98"/>
        <end position="286"/>
    </location>
</feature>
<reference evidence="3" key="1">
    <citation type="submission" date="2023-10" db="EMBL/GenBank/DDBJ databases">
        <authorList>
            <person name="Hackl T."/>
        </authorList>
    </citation>
    <scope>NUCLEOTIDE SEQUENCE</scope>
</reference>